<organism evidence="1">
    <name type="scientific">marine sediment metagenome</name>
    <dbReference type="NCBI Taxonomy" id="412755"/>
    <lineage>
        <taxon>unclassified sequences</taxon>
        <taxon>metagenomes</taxon>
        <taxon>ecological metagenomes</taxon>
    </lineage>
</organism>
<accession>A0A0F9C5Z4</accession>
<name>A0A0F9C5Z4_9ZZZZ</name>
<dbReference type="AlphaFoldDB" id="A0A0F9C5Z4"/>
<reference evidence="1" key="1">
    <citation type="journal article" date="2015" name="Nature">
        <title>Complex archaea that bridge the gap between prokaryotes and eukaryotes.</title>
        <authorList>
            <person name="Spang A."/>
            <person name="Saw J.H."/>
            <person name="Jorgensen S.L."/>
            <person name="Zaremba-Niedzwiedzka K."/>
            <person name="Martijn J."/>
            <person name="Lind A.E."/>
            <person name="van Eijk R."/>
            <person name="Schleper C."/>
            <person name="Guy L."/>
            <person name="Ettema T.J."/>
        </authorList>
    </citation>
    <scope>NUCLEOTIDE SEQUENCE</scope>
</reference>
<evidence type="ECO:0000313" key="1">
    <source>
        <dbReference type="EMBL" id="KKL44738.1"/>
    </source>
</evidence>
<comment type="caution">
    <text evidence="1">The sequence shown here is derived from an EMBL/GenBank/DDBJ whole genome shotgun (WGS) entry which is preliminary data.</text>
</comment>
<gene>
    <name evidence="1" type="ORF">LCGC14_2362670</name>
</gene>
<protein>
    <submittedName>
        <fullName evidence="1">Uncharacterized protein</fullName>
    </submittedName>
</protein>
<dbReference type="EMBL" id="LAZR01034649">
    <property type="protein sequence ID" value="KKL44738.1"/>
    <property type="molecule type" value="Genomic_DNA"/>
</dbReference>
<sequence>MDKKEFKINEHLSLRLIKGKTLIYVSGKLFRHCKFLLLDIPVIDGGAEELLLNKINSIDEAAEKLDKSLEPHENKTYTYTIPAEVEFWGHCSVRHEAVWLNAET</sequence>
<proteinExistence type="predicted"/>